<dbReference type="Proteomes" id="UP001159641">
    <property type="component" value="Unassembled WGS sequence"/>
</dbReference>
<sequence>MQGPSCGLGCCCPLHGRLAHRKGVDKALAEGLQGEASLRGDGRFQICSSRTVCGSPGSAELLAQRFKSVERFDGKRSQFPSPPGLVCDLAAPVHLCPHLLSMTPSLRLPPSMRSGPLPHLSPWGAGSGQQPCASSRGRGLACAAHGLFLVVAKKVTPGRGLSVLQRCRWRLPAASARHQDLTLGVLTAAGAPTPALGDPGEEALPTRVTKTPWDGNGLSLMEGHACPETPQGGRSRDPTRVPAFSRRHPPGPAVCGTVTSLGGGAQRRGFPGPPRGGPGPGPDEMEDPPRNMTGSEGFAPGNVKAVPLWISGWGREQVLHGLKEGVAARKGGLLASQVPAAGPGLPGSCSQSTPKFLMVNSCPPARPPQGTNRLQVGSGLARGLEALRRRGCGERPALSRARLLGHAPPCLPLGLQCPRGVPSAQVRLLRVQPVKVETDGWPPEQGHRLASDQCVVHRRGQRWSRAGARCWR</sequence>
<organism evidence="2 3">
    <name type="scientific">Eschrichtius robustus</name>
    <name type="common">California gray whale</name>
    <name type="synonym">Eschrichtius gibbosus</name>
    <dbReference type="NCBI Taxonomy" id="9764"/>
    <lineage>
        <taxon>Eukaryota</taxon>
        <taxon>Metazoa</taxon>
        <taxon>Chordata</taxon>
        <taxon>Craniata</taxon>
        <taxon>Vertebrata</taxon>
        <taxon>Euteleostomi</taxon>
        <taxon>Mammalia</taxon>
        <taxon>Eutheria</taxon>
        <taxon>Laurasiatheria</taxon>
        <taxon>Artiodactyla</taxon>
        <taxon>Whippomorpha</taxon>
        <taxon>Cetacea</taxon>
        <taxon>Mysticeti</taxon>
        <taxon>Eschrichtiidae</taxon>
        <taxon>Eschrichtius</taxon>
    </lineage>
</organism>
<dbReference type="EMBL" id="JAIQCJ010001608">
    <property type="protein sequence ID" value="KAJ8788421.1"/>
    <property type="molecule type" value="Genomic_DNA"/>
</dbReference>
<gene>
    <name evidence="2" type="ORF">J1605_022479</name>
</gene>
<comment type="caution">
    <text evidence="2">The sequence shown here is derived from an EMBL/GenBank/DDBJ whole genome shotgun (WGS) entry which is preliminary data.</text>
</comment>
<feature type="region of interest" description="Disordered" evidence="1">
    <location>
        <begin position="226"/>
        <end position="293"/>
    </location>
</feature>
<evidence type="ECO:0000313" key="3">
    <source>
        <dbReference type="Proteomes" id="UP001159641"/>
    </source>
</evidence>
<protein>
    <submittedName>
        <fullName evidence="2">Uncharacterized protein</fullName>
    </submittedName>
</protein>
<evidence type="ECO:0000313" key="2">
    <source>
        <dbReference type="EMBL" id="KAJ8788421.1"/>
    </source>
</evidence>
<evidence type="ECO:0000256" key="1">
    <source>
        <dbReference type="SAM" id="MobiDB-lite"/>
    </source>
</evidence>
<reference evidence="2 3" key="1">
    <citation type="submission" date="2022-11" db="EMBL/GenBank/DDBJ databases">
        <title>Whole genome sequence of Eschrichtius robustus ER-17-0199.</title>
        <authorList>
            <person name="Bruniche-Olsen A."/>
            <person name="Black A.N."/>
            <person name="Fields C.J."/>
            <person name="Walden K."/>
            <person name="Dewoody J.A."/>
        </authorList>
    </citation>
    <scope>NUCLEOTIDE SEQUENCE [LARGE SCALE GENOMIC DNA]</scope>
    <source>
        <strain evidence="2">ER-17-0199</strain>
        <tissue evidence="2">Blubber</tissue>
    </source>
</reference>
<feature type="compositionally biased region" description="Pro residues" evidence="1">
    <location>
        <begin position="271"/>
        <end position="281"/>
    </location>
</feature>
<accession>A0AB34HBK7</accession>
<proteinExistence type="predicted"/>
<name>A0AB34HBK7_ESCRO</name>
<dbReference type="AlphaFoldDB" id="A0AB34HBK7"/>
<keyword evidence="3" id="KW-1185">Reference proteome</keyword>